<feature type="chain" id="PRO_5030938649" description="DUF1906 domain-containing protein" evidence="1">
    <location>
        <begin position="29"/>
        <end position="443"/>
    </location>
</feature>
<dbReference type="RefSeq" id="WP_179517170.1">
    <property type="nucleotide sequence ID" value="NZ_JACCAC010000001.1"/>
</dbReference>
<dbReference type="Pfam" id="PF08924">
    <property type="entry name" value="Rv2525c_GlyHyd-like"/>
    <property type="match status" value="1"/>
</dbReference>
<dbReference type="InterPro" id="IPR015020">
    <property type="entry name" value="Rv2525c-like_Glyco_Hydro-like"/>
</dbReference>
<proteinExistence type="predicted"/>
<gene>
    <name evidence="4" type="ORF">BJ989_000879</name>
</gene>
<dbReference type="InterPro" id="IPR017853">
    <property type="entry name" value="GH"/>
</dbReference>
<evidence type="ECO:0000259" key="2">
    <source>
        <dbReference type="Pfam" id="PF01471"/>
    </source>
</evidence>
<evidence type="ECO:0008006" key="6">
    <source>
        <dbReference type="Google" id="ProtNLM"/>
    </source>
</evidence>
<name>A0A7Y9RVA0_9ACTN</name>
<comment type="caution">
    <text evidence="4">The sequence shown here is derived from an EMBL/GenBank/DDBJ whole genome shotgun (WGS) entry which is preliminary data.</text>
</comment>
<dbReference type="SUPFAM" id="SSF51445">
    <property type="entry name" value="(Trans)glycosidases"/>
    <property type="match status" value="1"/>
</dbReference>
<accession>A0A7Y9RVA0</accession>
<keyword evidence="1" id="KW-0732">Signal</keyword>
<dbReference type="Gene3D" id="1.10.101.10">
    <property type="entry name" value="PGBD-like superfamily/PGBD"/>
    <property type="match status" value="2"/>
</dbReference>
<feature type="domain" description="Rv2525c-like glycoside hydrolase-like" evidence="3">
    <location>
        <begin position="59"/>
        <end position="278"/>
    </location>
</feature>
<reference evidence="4 5" key="1">
    <citation type="submission" date="2020-07" db="EMBL/GenBank/DDBJ databases">
        <title>Sequencing the genomes of 1000 actinobacteria strains.</title>
        <authorList>
            <person name="Klenk H.-P."/>
        </authorList>
    </citation>
    <scope>NUCLEOTIDE SEQUENCE [LARGE SCALE GENOMIC DNA]</scope>
    <source>
        <strain evidence="4 5">DSM 24552</strain>
    </source>
</reference>
<organism evidence="4 5">
    <name type="scientific">Nocardioides perillae</name>
    <dbReference type="NCBI Taxonomy" id="1119534"/>
    <lineage>
        <taxon>Bacteria</taxon>
        <taxon>Bacillati</taxon>
        <taxon>Actinomycetota</taxon>
        <taxon>Actinomycetes</taxon>
        <taxon>Propionibacteriales</taxon>
        <taxon>Nocardioidaceae</taxon>
        <taxon>Nocardioides</taxon>
    </lineage>
</organism>
<dbReference type="Gene3D" id="3.20.20.80">
    <property type="entry name" value="Glycosidases"/>
    <property type="match status" value="1"/>
</dbReference>
<dbReference type="Pfam" id="PF01471">
    <property type="entry name" value="PG_binding_1"/>
    <property type="match status" value="1"/>
</dbReference>
<evidence type="ECO:0000313" key="5">
    <source>
        <dbReference type="Proteomes" id="UP000544110"/>
    </source>
</evidence>
<evidence type="ECO:0000256" key="1">
    <source>
        <dbReference type="SAM" id="SignalP"/>
    </source>
</evidence>
<dbReference type="EMBL" id="JACCAC010000001">
    <property type="protein sequence ID" value="NYG54575.1"/>
    <property type="molecule type" value="Genomic_DNA"/>
</dbReference>
<feature type="signal peptide" evidence="1">
    <location>
        <begin position="1"/>
        <end position="28"/>
    </location>
</feature>
<dbReference type="InterPro" id="IPR036366">
    <property type="entry name" value="PGBDSf"/>
</dbReference>
<dbReference type="InterPro" id="IPR036365">
    <property type="entry name" value="PGBD-like_sf"/>
</dbReference>
<dbReference type="AlphaFoldDB" id="A0A7Y9RVA0"/>
<evidence type="ECO:0000313" key="4">
    <source>
        <dbReference type="EMBL" id="NYG54575.1"/>
    </source>
</evidence>
<dbReference type="Proteomes" id="UP000544110">
    <property type="component" value="Unassembled WGS sequence"/>
</dbReference>
<dbReference type="InterPro" id="IPR002477">
    <property type="entry name" value="Peptidoglycan-bd-like"/>
</dbReference>
<keyword evidence="5" id="KW-1185">Reference proteome</keyword>
<dbReference type="SUPFAM" id="SSF47090">
    <property type="entry name" value="PGBD-like"/>
    <property type="match status" value="2"/>
</dbReference>
<feature type="domain" description="Peptidoglycan binding-like" evidence="2">
    <location>
        <begin position="382"/>
        <end position="429"/>
    </location>
</feature>
<evidence type="ECO:0000259" key="3">
    <source>
        <dbReference type="Pfam" id="PF08924"/>
    </source>
</evidence>
<sequence length="443" mass="48366">MPTRLTAALTALLTGLTVALTTTAPARAADVVTPGDFTGYGFDQCLAPTQEKMTRWLNWSPFLAVGIYTSGKSRACRDQPNLTPAWVDRQLRDGWRLLPITLGPQASCATRFPRYGNDPLIDATPGSNGRYTRARAQGQAEAVTAVEAAERLGIPRGSTLWYDLEGYRTDRPACRESALAFLSGWSAKLHALGWVSGVYSSAGSGIRHLDEARRSGRTDLVLPDQLWIARWSGTPGRINDSSTTYLADDGWARARVHQYRGGHDETWGGVTINIDSNWLDLGRGSVAAPERRCGGVRMDFRRFDTLRKGVARPGQVSALQCLLTERGTYRGPIDGTWDGATWKAADTWRRSRGILDGGPFTPTHWVAVWAQGGRPALKVGSSGPAVRRLQRALTAAGHRTGGSTGVFTAADADAVTRWQRSVRKPRTGVFATYHWAPLQRGRH</sequence>
<protein>
    <recommendedName>
        <fullName evidence="6">DUF1906 domain-containing protein</fullName>
    </recommendedName>
</protein>